<dbReference type="InterPro" id="IPR006056">
    <property type="entry name" value="RidA"/>
</dbReference>
<name>A0A5B7T0R5_9LACO</name>
<protein>
    <submittedName>
        <fullName evidence="2">RidA family protein</fullName>
    </submittedName>
</protein>
<dbReference type="FunFam" id="3.30.1330.40:FF:000001">
    <property type="entry name" value="L-PSP family endoribonuclease"/>
    <property type="match status" value="1"/>
</dbReference>
<dbReference type="STRING" id="1423818.FC88_GL002302"/>
<gene>
    <name evidence="2" type="ORF">FG051_11165</name>
</gene>
<dbReference type="KEGG" id="lft:FG051_11165"/>
<dbReference type="AlphaFoldDB" id="A0A5B7T0R5"/>
<sequence length="124" mass="13756">MQRIISDQAPDAIGPYIHATQSNNFVFTSGQIGLDPKTNKLVEGISNQSKQVMENLANVLETAGSDLDHALKATVYLSDMNDFQAFNKIYQTYFNDSYPARTAIEISKLPMDALIEIEIVAEVK</sequence>
<dbReference type="PANTHER" id="PTHR11803">
    <property type="entry name" value="2-IMINOBUTANOATE/2-IMINOPROPANOATE DEAMINASE RIDA"/>
    <property type="match status" value="1"/>
</dbReference>
<dbReference type="SUPFAM" id="SSF55298">
    <property type="entry name" value="YjgF-like"/>
    <property type="match status" value="1"/>
</dbReference>
<organism evidence="2 3">
    <name type="scientific">Companilactobacillus futsaii</name>
    <dbReference type="NCBI Taxonomy" id="938155"/>
    <lineage>
        <taxon>Bacteria</taxon>
        <taxon>Bacillati</taxon>
        <taxon>Bacillota</taxon>
        <taxon>Bacilli</taxon>
        <taxon>Lactobacillales</taxon>
        <taxon>Lactobacillaceae</taxon>
        <taxon>Companilactobacillus</taxon>
    </lineage>
</organism>
<proteinExistence type="inferred from homology"/>
<dbReference type="NCBIfam" id="TIGR00004">
    <property type="entry name" value="Rid family detoxifying hydrolase"/>
    <property type="match status" value="1"/>
</dbReference>
<dbReference type="InterPro" id="IPR006175">
    <property type="entry name" value="YjgF/YER057c/UK114"/>
</dbReference>
<evidence type="ECO:0000256" key="1">
    <source>
        <dbReference type="ARBA" id="ARBA00010552"/>
    </source>
</evidence>
<dbReference type="PANTHER" id="PTHR11803:SF58">
    <property type="entry name" value="PROTEIN HMF1-RELATED"/>
    <property type="match status" value="1"/>
</dbReference>
<dbReference type="Gene3D" id="3.30.1330.40">
    <property type="entry name" value="RutC-like"/>
    <property type="match status" value="1"/>
</dbReference>
<dbReference type="Proteomes" id="UP000310673">
    <property type="component" value="Chromosome"/>
</dbReference>
<evidence type="ECO:0000313" key="3">
    <source>
        <dbReference type="Proteomes" id="UP000310673"/>
    </source>
</evidence>
<reference evidence="2 3" key="1">
    <citation type="submission" date="2019-05" db="EMBL/GenBank/DDBJ databases">
        <title>Genome Sequence of Lactobacillus futsaii Y97, a Potential Probiotic Strain Isolated from the Futsai of Taiwan.</title>
        <authorList>
            <person name="Du X."/>
        </authorList>
    </citation>
    <scope>NUCLEOTIDE SEQUENCE [LARGE SCALE GENOMIC DNA]</scope>
    <source>
        <strain evidence="2 3">Y97</strain>
    </source>
</reference>
<accession>A0A5B7T0R5</accession>
<dbReference type="Pfam" id="PF01042">
    <property type="entry name" value="Ribonuc_L-PSP"/>
    <property type="match status" value="1"/>
</dbReference>
<comment type="similarity">
    <text evidence="1">Belongs to the RutC family.</text>
</comment>
<dbReference type="GO" id="GO:0019239">
    <property type="term" value="F:deaminase activity"/>
    <property type="evidence" value="ECO:0007669"/>
    <property type="project" value="TreeGrafter"/>
</dbReference>
<dbReference type="CDD" id="cd00448">
    <property type="entry name" value="YjgF_YER057c_UK114_family"/>
    <property type="match status" value="1"/>
</dbReference>
<dbReference type="GO" id="GO:0005829">
    <property type="term" value="C:cytosol"/>
    <property type="evidence" value="ECO:0007669"/>
    <property type="project" value="TreeGrafter"/>
</dbReference>
<evidence type="ECO:0000313" key="2">
    <source>
        <dbReference type="EMBL" id="QCX25617.1"/>
    </source>
</evidence>
<dbReference type="EMBL" id="CP040736">
    <property type="protein sequence ID" value="QCX25617.1"/>
    <property type="molecule type" value="Genomic_DNA"/>
</dbReference>
<dbReference type="RefSeq" id="WP_057813370.1">
    <property type="nucleotide sequence ID" value="NZ_CP040736.1"/>
</dbReference>
<dbReference type="InterPro" id="IPR035959">
    <property type="entry name" value="RutC-like_sf"/>
</dbReference>